<accession>A0ABT2U4R2</accession>
<sequence length="134" mass="15141">MIDTGDLTMYCHWDKGLVCKKEFYCDTCEHQPAADDKENGKAEPVHIRWAEDYWSGRYPECPSCGNMPYSLERCVFCGQRFLPDALTEEWSKPPEEVRMDCPSCGGKSTMVGARARSNGHFHGQCTVCGCVVME</sequence>
<gene>
    <name evidence="1" type="ORF">OCV66_07875</name>
</gene>
<reference evidence="1 2" key="1">
    <citation type="journal article" date="2021" name="ISME Commun">
        <title>Automated analysis of genomic sequences facilitates high-throughput and comprehensive description of bacteria.</title>
        <authorList>
            <person name="Hitch T.C.A."/>
        </authorList>
    </citation>
    <scope>NUCLEOTIDE SEQUENCE [LARGE SCALE GENOMIC DNA]</scope>
    <source>
        <strain evidence="1 2">Sanger_34</strain>
    </source>
</reference>
<name>A0ABT2U4R2_9FIRM</name>
<dbReference type="EMBL" id="JAOQJE010000006">
    <property type="protein sequence ID" value="MCU6789011.1"/>
    <property type="molecule type" value="Genomic_DNA"/>
</dbReference>
<protein>
    <submittedName>
        <fullName evidence="1">Uncharacterized protein</fullName>
    </submittedName>
</protein>
<proteinExistence type="predicted"/>
<organism evidence="1 2">
    <name type="scientific">Agathobaculum ammoniilyticum</name>
    <dbReference type="NCBI Taxonomy" id="2981778"/>
    <lineage>
        <taxon>Bacteria</taxon>
        <taxon>Bacillati</taxon>
        <taxon>Bacillota</taxon>
        <taxon>Clostridia</taxon>
        <taxon>Eubacteriales</taxon>
        <taxon>Butyricicoccaceae</taxon>
        <taxon>Agathobaculum</taxon>
    </lineage>
</organism>
<dbReference type="Proteomes" id="UP001652397">
    <property type="component" value="Unassembled WGS sequence"/>
</dbReference>
<dbReference type="RefSeq" id="WP_147574093.1">
    <property type="nucleotide sequence ID" value="NZ_JAOQJE010000006.1"/>
</dbReference>
<comment type="caution">
    <text evidence="1">The sequence shown here is derived from an EMBL/GenBank/DDBJ whole genome shotgun (WGS) entry which is preliminary data.</text>
</comment>
<keyword evidence="2" id="KW-1185">Reference proteome</keyword>
<evidence type="ECO:0000313" key="1">
    <source>
        <dbReference type="EMBL" id="MCU6789011.1"/>
    </source>
</evidence>
<evidence type="ECO:0000313" key="2">
    <source>
        <dbReference type="Proteomes" id="UP001652397"/>
    </source>
</evidence>